<dbReference type="Gene3D" id="3.90.1420.10">
    <property type="entry name" value="Rubisco LSMT, substrate-binding domain"/>
    <property type="match status" value="1"/>
</dbReference>
<evidence type="ECO:0000256" key="1">
    <source>
        <dbReference type="ARBA" id="ARBA00022603"/>
    </source>
</evidence>
<keyword evidence="3" id="KW-0949">S-adenosyl-L-methionine</keyword>
<evidence type="ECO:0000256" key="2">
    <source>
        <dbReference type="ARBA" id="ARBA00022679"/>
    </source>
</evidence>
<organism evidence="6 7">
    <name type="scientific">Vitrella brassicaformis (strain CCMP3155)</name>
    <dbReference type="NCBI Taxonomy" id="1169540"/>
    <lineage>
        <taxon>Eukaryota</taxon>
        <taxon>Sar</taxon>
        <taxon>Alveolata</taxon>
        <taxon>Colpodellida</taxon>
        <taxon>Vitrellaceae</taxon>
        <taxon>Vitrella</taxon>
    </lineage>
</organism>
<dbReference type="InterPro" id="IPR015353">
    <property type="entry name" value="Rubisco_LSMT_subst-bd"/>
</dbReference>
<evidence type="ECO:0000313" key="6">
    <source>
        <dbReference type="EMBL" id="CEM11951.1"/>
    </source>
</evidence>
<dbReference type="InterPro" id="IPR046341">
    <property type="entry name" value="SET_dom_sf"/>
</dbReference>
<dbReference type="SUPFAM" id="SSF81822">
    <property type="entry name" value="RuBisCo LSMT C-terminal, substrate-binding domain"/>
    <property type="match status" value="1"/>
</dbReference>
<dbReference type="PhylomeDB" id="A0A0G4FFI2"/>
<dbReference type="InParanoid" id="A0A0G4FFI2"/>
<feature type="domain" description="Rubisco LSMT substrate-binding" evidence="5">
    <location>
        <begin position="514"/>
        <end position="591"/>
    </location>
</feature>
<evidence type="ECO:0000256" key="3">
    <source>
        <dbReference type="ARBA" id="ARBA00022691"/>
    </source>
</evidence>
<dbReference type="Pfam" id="PF09273">
    <property type="entry name" value="Rubis-subs-bind"/>
    <property type="match status" value="1"/>
</dbReference>
<evidence type="ECO:0000259" key="5">
    <source>
        <dbReference type="Pfam" id="PF09273"/>
    </source>
</evidence>
<feature type="signal peptide" evidence="4">
    <location>
        <begin position="1"/>
        <end position="24"/>
    </location>
</feature>
<dbReference type="InterPro" id="IPR050600">
    <property type="entry name" value="SETD3_SETD6_MTase"/>
</dbReference>
<reference evidence="6 7" key="1">
    <citation type="submission" date="2014-11" db="EMBL/GenBank/DDBJ databases">
        <authorList>
            <person name="Zhu J."/>
            <person name="Qi W."/>
            <person name="Song R."/>
        </authorList>
    </citation>
    <scope>NUCLEOTIDE SEQUENCE [LARGE SCALE GENOMIC DNA]</scope>
</reference>
<feature type="chain" id="PRO_5005189014" description="Rubisco LSMT substrate-binding domain-containing protein" evidence="4">
    <location>
        <begin position="25"/>
        <end position="596"/>
    </location>
</feature>
<dbReference type="CDD" id="cd10527">
    <property type="entry name" value="SET_LSMT"/>
    <property type="match status" value="1"/>
</dbReference>
<dbReference type="InterPro" id="IPR036464">
    <property type="entry name" value="Rubisco_LSMT_subst-bd_sf"/>
</dbReference>
<dbReference type="AlphaFoldDB" id="A0A0G4FFI2"/>
<dbReference type="VEuPathDB" id="CryptoDB:Vbra_15292"/>
<dbReference type="EMBL" id="CDMY01000429">
    <property type="protein sequence ID" value="CEM11951.1"/>
    <property type="molecule type" value="Genomic_DNA"/>
</dbReference>
<dbReference type="SUPFAM" id="SSF82199">
    <property type="entry name" value="SET domain"/>
    <property type="match status" value="1"/>
</dbReference>
<dbReference type="Proteomes" id="UP000041254">
    <property type="component" value="Unassembled WGS sequence"/>
</dbReference>
<dbReference type="PANTHER" id="PTHR13271:SF137">
    <property type="entry name" value="SET DOMAIN-CONTAINING PROTEIN"/>
    <property type="match status" value="1"/>
</dbReference>
<evidence type="ECO:0000313" key="7">
    <source>
        <dbReference type="Proteomes" id="UP000041254"/>
    </source>
</evidence>
<dbReference type="Gene3D" id="3.90.1410.10">
    <property type="entry name" value="set domain protein methyltransferase, domain 1"/>
    <property type="match status" value="1"/>
</dbReference>
<gene>
    <name evidence="6" type="ORF">Vbra_15292</name>
</gene>
<proteinExistence type="predicted"/>
<name>A0A0G4FFI2_VITBC</name>
<sequence>MITTRTLISFALLASLALVRGTLSIGHDHHPFLNADLALPRPQLTSSSRNEARTKMPMAASDTKMEPAATLATHHPAHSEATPAARRISSPDLDQLSADLGLFRHPAVALGEFAMAEGAVRGLIATDTVKAGEIMLGVPKYQTLEALSSTSKGARADANPFPFLSDGYCGEAPWDVRMALTLLYEKRQGEASDFSSWISLLPKSGQTTVPFFWQESEIAALQCPYIQQRLRAQQQKWRDGYRKLRAAMLEARAAGRETVDISEDDFFWALDVVRSRSIATSEALYDFRFLPSVVGFSVAEKLLSSVLDTPEWLSVGLNTLAAIFFSIFAWNAWRVFQRQGGSRFLIPGIDLLNHSSHTETTVEFNGLMGQFEVPAAEGKSPNEQICLNYGARSNDQLLQQYGFIEEGNPHDTYVIDIIKTLRDPQCISQLRAMAANNGDDEFFATKDDGSERLAERLLKRLQQLQQQGYVDMLRTLVIERRVGGRACFDSGSQQLIRFLVAHGDQETNLPLQRFGEEVSESNERRASVVLRAAAATELSKLPTTLEQDLTELDAGASGSQNIRAISTRSEPRASQRERLAVRYRVEKKRLLREATS</sequence>
<keyword evidence="1" id="KW-0489">Methyltransferase</keyword>
<dbReference type="GO" id="GO:0016279">
    <property type="term" value="F:protein-lysine N-methyltransferase activity"/>
    <property type="evidence" value="ECO:0007669"/>
    <property type="project" value="TreeGrafter"/>
</dbReference>
<dbReference type="OrthoDB" id="429642at2759"/>
<dbReference type="GO" id="GO:0032259">
    <property type="term" value="P:methylation"/>
    <property type="evidence" value="ECO:0007669"/>
    <property type="project" value="UniProtKB-KW"/>
</dbReference>
<keyword evidence="4" id="KW-0732">Signal</keyword>
<dbReference type="STRING" id="1169540.A0A0G4FFI2"/>
<keyword evidence="2" id="KW-0808">Transferase</keyword>
<evidence type="ECO:0000256" key="4">
    <source>
        <dbReference type="SAM" id="SignalP"/>
    </source>
</evidence>
<dbReference type="PANTHER" id="PTHR13271">
    <property type="entry name" value="UNCHARACTERIZED PUTATIVE METHYLTRANSFERASE"/>
    <property type="match status" value="1"/>
</dbReference>
<keyword evidence="7" id="KW-1185">Reference proteome</keyword>
<dbReference type="OMA" id="WGCETAR"/>
<accession>A0A0G4FFI2</accession>
<protein>
    <recommendedName>
        <fullName evidence="5">Rubisco LSMT substrate-binding domain-containing protein</fullName>
    </recommendedName>
</protein>